<name>A0A841K2M0_9BACT</name>
<dbReference type="InterPro" id="IPR027039">
    <property type="entry name" value="Crtac1"/>
</dbReference>
<sequence>MLPFGRHPLLNAIAPDSAYLFEEVPSSRSGITWMHTAGKSPMKHLPETSGAGCAFLDYDNDGWMDIYLVNSGKADFYTPAKPLHNALYRNNRDGTFTDITEKAGMGGGGYGMGVAVGDYNGDGFPDLYVTQFRRNILYRNNGDGTFTDVTDKAGVACAGWSSSAVWFDYDNDGRLDLFVCQFAEFDASLGCGTDKDGVRHYCIPRIFKPRPSWLFHNNGDGTFTDVSKESGIAEHMGKAWGVVAADFNGDGLMDLFVANDTVANFLFMNRGPANGGAFKFEEAGFTAGVAYSEDGRARSGMGVDAADFNNDGAMDLFVANIDEEIFSLYSNNGVSKNGDVSFDDLAMPLGIGMATRWMSGWGLKFFDYDNDGDLDLILANGFPDDLVDEISSKVTYREPLLLFHREGKTFRDVSAEGGPAFAKNYAARGLAIGDFNNDGAVDALVSVNDGAPVLLKNTAAAGRHWLGVHLVGKKSNSDAVGARIVYQAGDLKRSRTKVGGGSFLSSHDPRLVLGIGERTRIDWIEVHWPLPGGGVERFTDLPIDRYVRIIEGRGRLE</sequence>
<feature type="domain" description="ASPIC/UnbV" evidence="2">
    <location>
        <begin position="479"/>
        <end position="547"/>
    </location>
</feature>
<evidence type="ECO:0000256" key="1">
    <source>
        <dbReference type="ARBA" id="ARBA00022729"/>
    </source>
</evidence>
<proteinExistence type="predicted"/>
<reference evidence="3 4" key="1">
    <citation type="submission" date="2020-08" db="EMBL/GenBank/DDBJ databases">
        <title>Genomic Encyclopedia of Type Strains, Phase IV (KMG-IV): sequencing the most valuable type-strain genomes for metagenomic binning, comparative biology and taxonomic classification.</title>
        <authorList>
            <person name="Goeker M."/>
        </authorList>
    </citation>
    <scope>NUCLEOTIDE SEQUENCE [LARGE SCALE GENOMIC DNA]</scope>
    <source>
        <strain evidence="3 4">DSM 103733</strain>
    </source>
</reference>
<dbReference type="OrthoDB" id="100785at2"/>
<dbReference type="Pfam" id="PF13517">
    <property type="entry name" value="FG-GAP_3"/>
    <property type="match status" value="2"/>
</dbReference>
<keyword evidence="1" id="KW-0732">Signal</keyword>
<organism evidence="3 4">
    <name type="scientific">Silvibacterium bohemicum</name>
    <dbReference type="NCBI Taxonomy" id="1577686"/>
    <lineage>
        <taxon>Bacteria</taxon>
        <taxon>Pseudomonadati</taxon>
        <taxon>Acidobacteriota</taxon>
        <taxon>Terriglobia</taxon>
        <taxon>Terriglobales</taxon>
        <taxon>Acidobacteriaceae</taxon>
        <taxon>Silvibacterium</taxon>
    </lineage>
</organism>
<accession>A0A841K2M0</accession>
<dbReference type="PANTHER" id="PTHR16026:SF0">
    <property type="entry name" value="CARTILAGE ACIDIC PROTEIN 1"/>
    <property type="match status" value="1"/>
</dbReference>
<dbReference type="Gene3D" id="2.130.10.130">
    <property type="entry name" value="Integrin alpha, N-terminal"/>
    <property type="match status" value="2"/>
</dbReference>
<dbReference type="Pfam" id="PF07593">
    <property type="entry name" value="UnbV_ASPIC"/>
    <property type="match status" value="1"/>
</dbReference>
<dbReference type="SUPFAM" id="SSF69318">
    <property type="entry name" value="Integrin alpha N-terminal domain"/>
    <property type="match status" value="1"/>
</dbReference>
<evidence type="ECO:0000313" key="3">
    <source>
        <dbReference type="EMBL" id="MBB6146169.1"/>
    </source>
</evidence>
<dbReference type="RefSeq" id="WP_050058430.1">
    <property type="nucleotide sequence ID" value="NZ_JACHEK010000009.1"/>
</dbReference>
<keyword evidence="4" id="KW-1185">Reference proteome</keyword>
<gene>
    <name evidence="3" type="ORF">HNQ77_004141</name>
</gene>
<protein>
    <recommendedName>
        <fullName evidence="2">ASPIC/UnbV domain-containing protein</fullName>
    </recommendedName>
</protein>
<evidence type="ECO:0000313" key="4">
    <source>
        <dbReference type="Proteomes" id="UP000538666"/>
    </source>
</evidence>
<comment type="caution">
    <text evidence="3">The sequence shown here is derived from an EMBL/GenBank/DDBJ whole genome shotgun (WGS) entry which is preliminary data.</text>
</comment>
<dbReference type="PANTHER" id="PTHR16026">
    <property type="entry name" value="CARTILAGE ACIDIC PROTEIN 1"/>
    <property type="match status" value="1"/>
</dbReference>
<dbReference type="InterPro" id="IPR013517">
    <property type="entry name" value="FG-GAP"/>
</dbReference>
<dbReference type="AlphaFoldDB" id="A0A841K2M0"/>
<dbReference type="EMBL" id="JACHEK010000009">
    <property type="protein sequence ID" value="MBB6146169.1"/>
    <property type="molecule type" value="Genomic_DNA"/>
</dbReference>
<dbReference type="InterPro" id="IPR028994">
    <property type="entry name" value="Integrin_alpha_N"/>
</dbReference>
<dbReference type="InterPro" id="IPR011519">
    <property type="entry name" value="UnbV_ASPIC"/>
</dbReference>
<dbReference type="Proteomes" id="UP000538666">
    <property type="component" value="Unassembled WGS sequence"/>
</dbReference>
<evidence type="ECO:0000259" key="2">
    <source>
        <dbReference type="Pfam" id="PF07593"/>
    </source>
</evidence>